<keyword evidence="6" id="KW-1185">Reference proteome</keyword>
<dbReference type="EMBL" id="CAJHIA010000012">
    <property type="protein sequence ID" value="CAD6444382.1"/>
    <property type="molecule type" value="Genomic_DNA"/>
</dbReference>
<evidence type="ECO:0000256" key="3">
    <source>
        <dbReference type="ARBA" id="ARBA00023136"/>
    </source>
</evidence>
<evidence type="ECO:0000256" key="2">
    <source>
        <dbReference type="ARBA" id="ARBA00022989"/>
    </source>
</evidence>
<dbReference type="InterPro" id="IPR036640">
    <property type="entry name" value="ABC1_TM_sf"/>
</dbReference>
<gene>
    <name evidence="5" type="ORF">SCLTRI_LOCUS4174</name>
</gene>
<evidence type="ECO:0000256" key="4">
    <source>
        <dbReference type="SAM" id="Phobius"/>
    </source>
</evidence>
<dbReference type="GO" id="GO:0005524">
    <property type="term" value="F:ATP binding"/>
    <property type="evidence" value="ECO:0007669"/>
    <property type="project" value="InterPro"/>
</dbReference>
<accession>A0A8H2VTS1</accession>
<keyword evidence="3 4" id="KW-0472">Membrane</keyword>
<dbReference type="GO" id="GO:0016020">
    <property type="term" value="C:membrane"/>
    <property type="evidence" value="ECO:0007669"/>
    <property type="project" value="InterPro"/>
</dbReference>
<dbReference type="AlphaFoldDB" id="A0A8H2VTS1"/>
<comment type="caution">
    <text evidence="5">The sequence shown here is derived from an EMBL/GenBank/DDBJ whole genome shotgun (WGS) entry which is preliminary data.</text>
</comment>
<evidence type="ECO:0000256" key="1">
    <source>
        <dbReference type="ARBA" id="ARBA00022692"/>
    </source>
</evidence>
<sequence>MIRGVLVSAIYHKTTQIGIGEFDNATAVTLMSADTEQIMYALRQMHELWANIIKVGLASWLLYTRVGFACFAPLVIAAVVVLLHSGSVLEQIFTNASGCLSYNSEWLQQRRRFEQ</sequence>
<reference evidence="5" key="1">
    <citation type="submission" date="2020-10" db="EMBL/GenBank/DDBJ databases">
        <authorList>
            <person name="Kusch S."/>
        </authorList>
    </citation>
    <scope>NUCLEOTIDE SEQUENCE</scope>
    <source>
        <strain evidence="5">SwB9</strain>
    </source>
</reference>
<proteinExistence type="predicted"/>
<evidence type="ECO:0000313" key="6">
    <source>
        <dbReference type="Proteomes" id="UP000624404"/>
    </source>
</evidence>
<feature type="transmembrane region" description="Helical" evidence="4">
    <location>
        <begin position="60"/>
        <end position="83"/>
    </location>
</feature>
<dbReference type="OrthoDB" id="3543885at2759"/>
<name>A0A8H2VTS1_9HELO</name>
<dbReference type="Proteomes" id="UP000624404">
    <property type="component" value="Unassembled WGS sequence"/>
</dbReference>
<keyword evidence="1 4" id="KW-0812">Transmembrane</keyword>
<dbReference type="Gene3D" id="1.20.1560.10">
    <property type="entry name" value="ABC transporter type 1, transmembrane domain"/>
    <property type="match status" value="1"/>
</dbReference>
<evidence type="ECO:0000313" key="5">
    <source>
        <dbReference type="EMBL" id="CAD6444382.1"/>
    </source>
</evidence>
<organism evidence="5 6">
    <name type="scientific">Sclerotinia trifoliorum</name>
    <dbReference type="NCBI Taxonomy" id="28548"/>
    <lineage>
        <taxon>Eukaryota</taxon>
        <taxon>Fungi</taxon>
        <taxon>Dikarya</taxon>
        <taxon>Ascomycota</taxon>
        <taxon>Pezizomycotina</taxon>
        <taxon>Leotiomycetes</taxon>
        <taxon>Helotiales</taxon>
        <taxon>Sclerotiniaceae</taxon>
        <taxon>Sclerotinia</taxon>
    </lineage>
</organism>
<protein>
    <submittedName>
        <fullName evidence="5">9e3b286c-a3e7-465c-bc91-14fb372cc1ff-CDS</fullName>
    </submittedName>
</protein>
<keyword evidence="2 4" id="KW-1133">Transmembrane helix</keyword>